<dbReference type="RefSeq" id="XP_018967340.2">
    <property type="nucleotide sequence ID" value="XM_019111795.2"/>
</dbReference>
<dbReference type="PANTHER" id="PTHR24401">
    <property type="entry name" value="SI:CH211-243P7.3-RELATED"/>
    <property type="match status" value="1"/>
</dbReference>
<feature type="domain" description="DUF6729" evidence="1">
    <location>
        <begin position="104"/>
        <end position="187"/>
    </location>
</feature>
<dbReference type="Pfam" id="PF20499">
    <property type="entry name" value="DUF6729"/>
    <property type="match status" value="1"/>
</dbReference>
<reference evidence="2" key="1">
    <citation type="submission" date="2025-08" db="UniProtKB">
        <authorList>
            <consortium name="RefSeq"/>
        </authorList>
    </citation>
    <scope>IDENTIFICATION</scope>
    <source>
        <tissue evidence="2">Muscle</tissue>
    </source>
</reference>
<gene>
    <name evidence="2" type="primary">LOC109098184</name>
</gene>
<sequence>MPKSKSHKAMRDEAWMSRLQLFASSGNWPSDAGNRPAPRQRKWYDLFQQIKKCPMQIPGQPSVNCLCGFHSHRDEDDDAAPPAADSDSAHDPGLVQFWLPDEMTETIPSEDQRWIATELFHGDKLHPDVEMWYNPPVPPLISIQAPSPEHFLNHSLLVWMTNHLWKVKVLCPVCGKQLIHHDVHKRV</sequence>
<dbReference type="Proteomes" id="UP001155660">
    <property type="component" value="Chromosome A7"/>
</dbReference>
<dbReference type="AlphaFoldDB" id="A0A9Q9VEM7"/>
<evidence type="ECO:0000259" key="1">
    <source>
        <dbReference type="Pfam" id="PF20499"/>
    </source>
</evidence>
<name>A0A9Q9VEM7_CYPCA</name>
<proteinExistence type="predicted"/>
<dbReference type="GeneID" id="109098184"/>
<protein>
    <submittedName>
        <fullName evidence="2">Uncharacterized protein LOC109098184 isoform X3</fullName>
    </submittedName>
</protein>
<dbReference type="InterPro" id="IPR046616">
    <property type="entry name" value="DUF6729"/>
</dbReference>
<organism evidence="2">
    <name type="scientific">Cyprinus carpio</name>
    <name type="common">Common carp</name>
    <dbReference type="NCBI Taxonomy" id="7962"/>
    <lineage>
        <taxon>Eukaryota</taxon>
        <taxon>Metazoa</taxon>
        <taxon>Chordata</taxon>
        <taxon>Craniata</taxon>
        <taxon>Vertebrata</taxon>
        <taxon>Euteleostomi</taxon>
        <taxon>Actinopterygii</taxon>
        <taxon>Neopterygii</taxon>
        <taxon>Teleostei</taxon>
        <taxon>Ostariophysi</taxon>
        <taxon>Cypriniformes</taxon>
        <taxon>Cyprinidae</taxon>
        <taxon>Cyprininae</taxon>
        <taxon>Cyprinus</taxon>
    </lineage>
</organism>
<accession>A0A9Q9VEM7</accession>
<evidence type="ECO:0000313" key="2">
    <source>
        <dbReference type="RefSeq" id="XP_018967340.2"/>
    </source>
</evidence>
<dbReference type="PANTHER" id="PTHR24401:SF29">
    <property type="entry name" value="SI:CH211-243P7.3-RELATED"/>
    <property type="match status" value="1"/>
</dbReference>